<evidence type="ECO:0000313" key="3">
    <source>
        <dbReference type="Proteomes" id="UP000092575"/>
    </source>
</evidence>
<proteinExistence type="predicted"/>
<organism evidence="2 3">
    <name type="scientific">Moraxella nonliquefaciens</name>
    <dbReference type="NCBI Taxonomy" id="478"/>
    <lineage>
        <taxon>Bacteria</taxon>
        <taxon>Pseudomonadati</taxon>
        <taxon>Pseudomonadota</taxon>
        <taxon>Gammaproteobacteria</taxon>
        <taxon>Moraxellales</taxon>
        <taxon>Moraxellaceae</taxon>
        <taxon>Moraxella</taxon>
    </lineage>
</organism>
<feature type="transmembrane region" description="Helical" evidence="1">
    <location>
        <begin position="51"/>
        <end position="70"/>
    </location>
</feature>
<comment type="caution">
    <text evidence="2">The sequence shown here is derived from an EMBL/GenBank/DDBJ whole genome shotgun (WGS) entry which is preliminary data.</text>
</comment>
<sequence length="85" mass="10399">MIMYKKKLNLLLDLLMILWVALLLNIMKFFIYKNHSFGFLYDLNYFIKSYIDVILICIYGWIFGYFVIFLTNLDKYIINRNIGFF</sequence>
<gene>
    <name evidence="2" type="ORF">A7456_03515</name>
</gene>
<evidence type="ECO:0000313" key="2">
    <source>
        <dbReference type="EMBL" id="OBX83140.1"/>
    </source>
</evidence>
<dbReference type="EMBL" id="LXTW01000032">
    <property type="protein sequence ID" value="OBX83140.1"/>
    <property type="molecule type" value="Genomic_DNA"/>
</dbReference>
<feature type="transmembrane region" description="Helical" evidence="1">
    <location>
        <begin position="12"/>
        <end position="31"/>
    </location>
</feature>
<evidence type="ECO:0000256" key="1">
    <source>
        <dbReference type="SAM" id="Phobius"/>
    </source>
</evidence>
<name>A0A1B8QI51_MORNO</name>
<accession>A0A1B8QI51</accession>
<keyword evidence="1" id="KW-0812">Transmembrane</keyword>
<dbReference type="AlphaFoldDB" id="A0A1B8QI51"/>
<reference evidence="2 3" key="1">
    <citation type="submission" date="2016-05" db="EMBL/GenBank/DDBJ databases">
        <title>Draft genome sequence of Moraxella nonliquefaciens CCUG 348T.</title>
        <authorList>
            <person name="Salva-Serra F."/>
            <person name="Engstrom-Jakobsson H."/>
            <person name="Thorell K."/>
            <person name="Gonzales-Siles L."/>
            <person name="Karlsson R."/>
            <person name="Boulund F."/>
            <person name="Engstrand L."/>
            <person name="Kristiansson E."/>
            <person name="Moore E."/>
        </authorList>
    </citation>
    <scope>NUCLEOTIDE SEQUENCE [LARGE SCALE GENOMIC DNA]</scope>
    <source>
        <strain evidence="2 3">CCUG 348</strain>
    </source>
</reference>
<protein>
    <submittedName>
        <fullName evidence="2">Uncharacterized protein</fullName>
    </submittedName>
</protein>
<keyword evidence="1" id="KW-0472">Membrane</keyword>
<dbReference type="Proteomes" id="UP000092575">
    <property type="component" value="Unassembled WGS sequence"/>
</dbReference>
<keyword evidence="1" id="KW-1133">Transmembrane helix</keyword>